<dbReference type="InterPro" id="IPR015126">
    <property type="entry name" value="Mu_I-gamma"/>
</dbReference>
<dbReference type="Pfam" id="PF09039">
    <property type="entry name" value="HTH_Tnp_Mu_2"/>
    <property type="match status" value="1"/>
</dbReference>
<reference evidence="2" key="1">
    <citation type="submission" date="2021-02" db="EMBL/GenBank/DDBJ databases">
        <authorList>
            <person name="Han P."/>
        </authorList>
    </citation>
    <scope>NUCLEOTIDE SEQUENCE</scope>
    <source>
        <strain evidence="2">Nitrosomonas nitrosa 18-3D</strain>
    </source>
</reference>
<dbReference type="Gene3D" id="1.10.10.60">
    <property type="entry name" value="Homeodomain-like"/>
    <property type="match status" value="2"/>
</dbReference>
<dbReference type="Pfam" id="PF02914">
    <property type="entry name" value="DDE_2"/>
    <property type="match status" value="1"/>
</dbReference>
<dbReference type="GO" id="GO:0015074">
    <property type="term" value="P:DNA integration"/>
    <property type="evidence" value="ECO:0007669"/>
    <property type="project" value="InterPro"/>
</dbReference>
<dbReference type="Proteomes" id="UP000601736">
    <property type="component" value="Unassembled WGS sequence"/>
</dbReference>
<organism evidence="2 3">
    <name type="scientific">Nitrosomonas nitrosa</name>
    <dbReference type="NCBI Taxonomy" id="52442"/>
    <lineage>
        <taxon>Bacteria</taxon>
        <taxon>Pseudomonadati</taxon>
        <taxon>Pseudomonadota</taxon>
        <taxon>Betaproteobacteria</taxon>
        <taxon>Nitrosomonadales</taxon>
        <taxon>Nitrosomonadaceae</taxon>
        <taxon>Nitrosomonas</taxon>
    </lineage>
</organism>
<dbReference type="InterPro" id="IPR015378">
    <property type="entry name" value="Transposase-like_Mu_C"/>
</dbReference>
<gene>
    <name evidence="2" type="ORF">NMYAN_20346</name>
</gene>
<feature type="domain" description="Integrase catalytic" evidence="1">
    <location>
        <begin position="254"/>
        <end position="468"/>
    </location>
</feature>
<dbReference type="InterPro" id="IPR004189">
    <property type="entry name" value="Phage_Mu_transposase"/>
</dbReference>
<name>A0A8H8Z194_9PROT</name>
<dbReference type="InterPro" id="IPR001584">
    <property type="entry name" value="Integrase_cat-core"/>
</dbReference>
<protein>
    <recommendedName>
        <fullName evidence="1">Integrase catalytic domain-containing protein</fullName>
    </recommendedName>
</protein>
<dbReference type="InterPro" id="IPR009057">
    <property type="entry name" value="Homeodomain-like_sf"/>
</dbReference>
<evidence type="ECO:0000259" key="1">
    <source>
        <dbReference type="PROSITE" id="PS50994"/>
    </source>
</evidence>
<dbReference type="SUPFAM" id="SSF53098">
    <property type="entry name" value="Ribonuclease H-like"/>
    <property type="match status" value="1"/>
</dbReference>
<dbReference type="AlphaFoldDB" id="A0A8H8Z194"/>
<proteinExistence type="predicted"/>
<dbReference type="Gene3D" id="2.30.30.130">
    <property type="entry name" value="Transposase, Mu, C-terminal"/>
    <property type="match status" value="1"/>
</dbReference>
<evidence type="ECO:0000313" key="2">
    <source>
        <dbReference type="EMBL" id="CAE6503390.1"/>
    </source>
</evidence>
<dbReference type="InterPro" id="IPR036397">
    <property type="entry name" value="RNaseH_sf"/>
</dbReference>
<evidence type="ECO:0000313" key="3">
    <source>
        <dbReference type="Proteomes" id="UP000601736"/>
    </source>
</evidence>
<dbReference type="RefSeq" id="WP_204799734.1">
    <property type="nucleotide sequence ID" value="NZ_CAJNAP010000012.1"/>
</dbReference>
<dbReference type="GO" id="GO:0003677">
    <property type="term" value="F:DNA binding"/>
    <property type="evidence" value="ECO:0007669"/>
    <property type="project" value="InterPro"/>
</dbReference>
<dbReference type="EMBL" id="CAJNAP010000012">
    <property type="protein sequence ID" value="CAE6503390.1"/>
    <property type="molecule type" value="Genomic_DNA"/>
</dbReference>
<dbReference type="InterPro" id="IPR012337">
    <property type="entry name" value="RNaseH-like_sf"/>
</dbReference>
<dbReference type="InterPro" id="IPR009004">
    <property type="entry name" value="Transposase_Mu_C"/>
</dbReference>
<comment type="caution">
    <text evidence="2">The sequence shown here is derived from an EMBL/GenBank/DDBJ whole genome shotgun (WGS) entry which is preliminary data.</text>
</comment>
<dbReference type="SUPFAM" id="SSF46689">
    <property type="entry name" value="Homeodomain-like"/>
    <property type="match status" value="1"/>
</dbReference>
<dbReference type="PROSITE" id="PS50994">
    <property type="entry name" value="INTEGRASE"/>
    <property type="match status" value="1"/>
</dbReference>
<accession>A0A8H8Z194</accession>
<sequence>MTEKHRLNITPKLNCAEVAVLVEKAERTIRENCENSRYPGACKDSNGAWRIPLSSLPPLAQARYWAKNLHIAPDGWQEEERRELLEEEAEALWKFFEGASQKLRQKAYKDAEACKAWQIMKARGIHFQKALDEIKHEFGLTKSALYEKIARIKGYDPQHWPALLVGQWKGENARRVLWNEAAWFYFLKDAISPGRKLKTAWDRTKRQAAISGWGNIPSYDTAKADYSKIDHDVLTLLKEGETALKVKSPTVIREYSLPLHHTWSMDGRRMDLTVIDRKGKYGQPNQIFRLWIYAFQEVRSRMILGYALGRALDSDLLRNAFLDAIKTTGLIIPREVQPDNGMEGAAKEITGGTPWRRRGKVKEDEIIGLFPMLGIEVNWTTVAHGQTKPIERNFLTLAQRIETRYEFRGAYCGNSTKARPEEWDPDKAAPVELVEQAIAEEIAAYNQSPHRGNSMESKSPFQVYTEQINQSGYSARRITQPQKRLCTYSAVAITIRRDASFTIFGASYWSEGTAKLVPGKGYYARYNPHDLSDTVYVYRKEKLLCEAIRKELTPFNDKAAGKEIMKKRASYTKAVKQKAKALLDLTGSESREYLNNLTGRILPEMVDTETGEILPASQVLEIVKNTVEILPADRKAEEDLDNEQIRKEAERLKENESAEIVKRFRQRAISGKK</sequence>
<dbReference type="GO" id="GO:0006313">
    <property type="term" value="P:DNA transposition"/>
    <property type="evidence" value="ECO:0007669"/>
    <property type="project" value="InterPro"/>
</dbReference>
<dbReference type="GO" id="GO:0004803">
    <property type="term" value="F:transposase activity"/>
    <property type="evidence" value="ECO:0007669"/>
    <property type="project" value="InterPro"/>
</dbReference>
<dbReference type="Gene3D" id="3.30.420.10">
    <property type="entry name" value="Ribonuclease H-like superfamily/Ribonuclease H"/>
    <property type="match status" value="1"/>
</dbReference>
<dbReference type="Pfam" id="PF09299">
    <property type="entry name" value="Mu-transpos_C"/>
    <property type="match status" value="1"/>
</dbReference>